<accession>A0A4P9YU53</accession>
<feature type="region of interest" description="Disordered" evidence="1">
    <location>
        <begin position="111"/>
        <end position="207"/>
    </location>
</feature>
<feature type="compositionally biased region" description="Basic and acidic residues" evidence="1">
    <location>
        <begin position="128"/>
        <end position="146"/>
    </location>
</feature>
<dbReference type="OrthoDB" id="10592240at2759"/>
<gene>
    <name evidence="2" type="ORF">SYNPS1DRAFT_30704</name>
</gene>
<feature type="compositionally biased region" description="Basic and acidic residues" evidence="1">
    <location>
        <begin position="524"/>
        <end position="538"/>
    </location>
</feature>
<feature type="compositionally biased region" description="Basic and acidic residues" evidence="1">
    <location>
        <begin position="616"/>
        <end position="628"/>
    </location>
</feature>
<evidence type="ECO:0000256" key="1">
    <source>
        <dbReference type="SAM" id="MobiDB-lite"/>
    </source>
</evidence>
<dbReference type="EMBL" id="KZ990891">
    <property type="protein sequence ID" value="RKP23543.1"/>
    <property type="molecule type" value="Genomic_DNA"/>
</dbReference>
<sequence>MPRQQGRRAALEALYPWAAAEQLHFAQLGDAAVAELESAFKLESQWLDELRGTLCSKDSSMDGDVLHSDTIATAADDANQGVHQAATMATSESHGKRPHTSMVAEDTDAVAGHTSSIASPLPTSAEEPSPKRNRSDSPPVEQHDVATAHVEAAEPPSDVAGTSMSDPPSLTHHASISPRLAETSVPPASSITTLSTPASNRLSATMPAPVLTGNHPFIDDTVMSTPTTTLLSSKEKHNARFPSTLRPLSKPQWHDLSPIDMSSSPRATTTIMATTTTTTATAAADVTAKATVATVSSSSSSSASTLSRPLSSGDEAVGKKDEDWVSPGVVRHQSLFTHFTSLSTMMTSNQKLNKHGPADKATHTQMLVRNSSARRDLIAELQESVTGPRASSVATTPSAVRSSPFKPLGISFSQHRAPSMRDIVEENEGEEEEKKEKKEKENDKRDNALARMTASPLSDEEERLREEDRVKSFFTASTEALKQRLKSLRAKSSVFVAAGSSDGLTPESNILGAMVVAAAEEEEQQQHGEKQMDADVQKQDPQPATSDANGAEQAEEEEEDEEEQVFQDAHDHTPRRSEAAIHKAEPRDADMKTPIGREQEVFVDALQSPSPLLALEKQEREEALEHAPKTASKAAEPKTAPRGRPPIKALLKAHEAAKKEQEVNDQREERKRRIEAMRMKQAQEKQQASSGSSHAMRPSYATTNRVKKIGACNVAHTAMRGMLDRANDGTRACTIDGAWCRLE</sequence>
<feature type="region of interest" description="Disordered" evidence="1">
    <location>
        <begin position="517"/>
        <end position="596"/>
    </location>
</feature>
<feature type="region of interest" description="Disordered" evidence="1">
    <location>
        <begin position="231"/>
        <end position="264"/>
    </location>
</feature>
<feature type="compositionally biased region" description="Polar residues" evidence="1">
    <location>
        <begin position="539"/>
        <end position="548"/>
    </location>
</feature>
<dbReference type="AlphaFoldDB" id="A0A4P9YU53"/>
<feature type="compositionally biased region" description="Low complexity" evidence="1">
    <location>
        <begin position="294"/>
        <end position="305"/>
    </location>
</feature>
<dbReference type="Proteomes" id="UP000278143">
    <property type="component" value="Unassembled WGS sequence"/>
</dbReference>
<feature type="compositionally biased region" description="Polar residues" evidence="1">
    <location>
        <begin position="113"/>
        <end position="122"/>
    </location>
</feature>
<reference evidence="3" key="1">
    <citation type="journal article" date="2018" name="Nat. Microbiol.">
        <title>Leveraging single-cell genomics to expand the fungal tree of life.</title>
        <authorList>
            <person name="Ahrendt S.R."/>
            <person name="Quandt C.A."/>
            <person name="Ciobanu D."/>
            <person name="Clum A."/>
            <person name="Salamov A."/>
            <person name="Andreopoulos B."/>
            <person name="Cheng J.F."/>
            <person name="Woyke T."/>
            <person name="Pelin A."/>
            <person name="Henrissat B."/>
            <person name="Reynolds N.K."/>
            <person name="Benny G.L."/>
            <person name="Smith M.E."/>
            <person name="James T.Y."/>
            <person name="Grigoriev I.V."/>
        </authorList>
    </citation>
    <scope>NUCLEOTIDE SEQUENCE [LARGE SCALE GENOMIC DNA]</scope>
    <source>
        <strain evidence="3">Benny S71-1</strain>
    </source>
</reference>
<keyword evidence="3" id="KW-1185">Reference proteome</keyword>
<feature type="compositionally biased region" description="Basic and acidic residues" evidence="1">
    <location>
        <begin position="568"/>
        <end position="596"/>
    </location>
</feature>
<protein>
    <recommendedName>
        <fullName evidence="4">Inner centromere protein ARK-binding domain-containing protein</fullName>
    </recommendedName>
</protein>
<feature type="compositionally biased region" description="Acidic residues" evidence="1">
    <location>
        <begin position="553"/>
        <end position="565"/>
    </location>
</feature>
<feature type="compositionally biased region" description="Polar residues" evidence="1">
    <location>
        <begin position="186"/>
        <end position="203"/>
    </location>
</feature>
<feature type="compositionally biased region" description="Polar residues" evidence="1">
    <location>
        <begin position="160"/>
        <end position="174"/>
    </location>
</feature>
<feature type="compositionally biased region" description="Basic and acidic residues" evidence="1">
    <location>
        <begin position="432"/>
        <end position="448"/>
    </location>
</feature>
<feature type="region of interest" description="Disordered" evidence="1">
    <location>
        <begin position="612"/>
        <end position="699"/>
    </location>
</feature>
<feature type="region of interest" description="Disordered" evidence="1">
    <location>
        <begin position="383"/>
        <end position="466"/>
    </location>
</feature>
<organism evidence="2 3">
    <name type="scientific">Syncephalis pseudoplumigaleata</name>
    <dbReference type="NCBI Taxonomy" id="1712513"/>
    <lineage>
        <taxon>Eukaryota</taxon>
        <taxon>Fungi</taxon>
        <taxon>Fungi incertae sedis</taxon>
        <taxon>Zoopagomycota</taxon>
        <taxon>Zoopagomycotina</taxon>
        <taxon>Zoopagomycetes</taxon>
        <taxon>Zoopagales</taxon>
        <taxon>Piptocephalidaceae</taxon>
        <taxon>Syncephalis</taxon>
    </lineage>
</organism>
<name>A0A4P9YU53_9FUNG</name>
<feature type="compositionally biased region" description="Polar residues" evidence="1">
    <location>
        <begin position="392"/>
        <end position="401"/>
    </location>
</feature>
<feature type="region of interest" description="Disordered" evidence="1">
    <location>
        <begin position="294"/>
        <end position="320"/>
    </location>
</feature>
<feature type="compositionally biased region" description="Basic and acidic residues" evidence="1">
    <location>
        <begin position="652"/>
        <end position="683"/>
    </location>
</feature>
<evidence type="ECO:0000313" key="2">
    <source>
        <dbReference type="EMBL" id="RKP23543.1"/>
    </source>
</evidence>
<proteinExistence type="predicted"/>
<evidence type="ECO:0008006" key="4">
    <source>
        <dbReference type="Google" id="ProtNLM"/>
    </source>
</evidence>
<evidence type="ECO:0000313" key="3">
    <source>
        <dbReference type="Proteomes" id="UP000278143"/>
    </source>
</evidence>
<feature type="compositionally biased region" description="Polar residues" evidence="1">
    <location>
        <begin position="684"/>
        <end position="693"/>
    </location>
</feature>